<evidence type="ECO:0000256" key="1">
    <source>
        <dbReference type="SAM" id="MobiDB-lite"/>
    </source>
</evidence>
<accession>A0A015JHF6</accession>
<dbReference type="EMBL" id="JEMT01028496">
    <property type="protein sequence ID" value="EXX54354.1"/>
    <property type="molecule type" value="Genomic_DNA"/>
</dbReference>
<feature type="compositionally biased region" description="Basic residues" evidence="1">
    <location>
        <begin position="29"/>
        <end position="38"/>
    </location>
</feature>
<dbReference type="AlphaFoldDB" id="A0A015JHF6"/>
<reference evidence="2 3" key="1">
    <citation type="submission" date="2014-02" db="EMBL/GenBank/DDBJ databases">
        <title>Single nucleus genome sequencing reveals high similarity among nuclei of an endomycorrhizal fungus.</title>
        <authorList>
            <person name="Lin K."/>
            <person name="Geurts R."/>
            <person name="Zhang Z."/>
            <person name="Limpens E."/>
            <person name="Saunders D.G."/>
            <person name="Mu D."/>
            <person name="Pang E."/>
            <person name="Cao H."/>
            <person name="Cha H."/>
            <person name="Lin T."/>
            <person name="Zhou Q."/>
            <person name="Shang Y."/>
            <person name="Li Y."/>
            <person name="Ivanov S."/>
            <person name="Sharma T."/>
            <person name="Velzen R.V."/>
            <person name="Ruijter N.D."/>
            <person name="Aanen D.K."/>
            <person name="Win J."/>
            <person name="Kamoun S."/>
            <person name="Bisseling T."/>
            <person name="Huang S."/>
        </authorList>
    </citation>
    <scope>NUCLEOTIDE SEQUENCE [LARGE SCALE GENOMIC DNA]</scope>
    <source>
        <strain evidence="3">DAOM197198w</strain>
    </source>
</reference>
<comment type="caution">
    <text evidence="2">The sequence shown here is derived from an EMBL/GenBank/DDBJ whole genome shotgun (WGS) entry which is preliminary data.</text>
</comment>
<proteinExistence type="predicted"/>
<evidence type="ECO:0000313" key="2">
    <source>
        <dbReference type="EMBL" id="EXX54354.1"/>
    </source>
</evidence>
<dbReference type="HOGENOM" id="CLU_958311_0_0_1"/>
<feature type="compositionally biased region" description="Low complexity" evidence="1">
    <location>
        <begin position="48"/>
        <end position="81"/>
    </location>
</feature>
<dbReference type="OrthoDB" id="2410147at2759"/>
<dbReference type="Proteomes" id="UP000022910">
    <property type="component" value="Unassembled WGS sequence"/>
</dbReference>
<name>A0A015JHF6_RHIIW</name>
<feature type="compositionally biased region" description="Polar residues" evidence="1">
    <location>
        <begin position="1"/>
        <end position="21"/>
    </location>
</feature>
<organism evidence="2 3">
    <name type="scientific">Rhizophagus irregularis (strain DAOM 197198w)</name>
    <name type="common">Glomus intraradices</name>
    <dbReference type="NCBI Taxonomy" id="1432141"/>
    <lineage>
        <taxon>Eukaryota</taxon>
        <taxon>Fungi</taxon>
        <taxon>Fungi incertae sedis</taxon>
        <taxon>Mucoromycota</taxon>
        <taxon>Glomeromycotina</taxon>
        <taxon>Glomeromycetes</taxon>
        <taxon>Glomerales</taxon>
        <taxon>Glomeraceae</taxon>
        <taxon>Rhizophagus</taxon>
    </lineage>
</organism>
<evidence type="ECO:0000313" key="3">
    <source>
        <dbReference type="Proteomes" id="UP000022910"/>
    </source>
</evidence>
<feature type="region of interest" description="Disordered" evidence="1">
    <location>
        <begin position="109"/>
        <end position="142"/>
    </location>
</feature>
<protein>
    <submittedName>
        <fullName evidence="2">Uncharacterized protein</fullName>
    </submittedName>
</protein>
<dbReference type="SUPFAM" id="SSF81995">
    <property type="entry name" value="beta-sandwich domain of Sec23/24"/>
    <property type="match status" value="1"/>
</dbReference>
<sequence length="292" mass="34476">MNQLQFNGKTSTKRPNSSASSYGAEAQKKTRLVSRKPRLILPKPVLTEPQPQNIILQPQQQQQSVLSEPPQQHQQQSQLQKQKQRIFPSQHPPFQEQYQIPHLSSTLMIRNDDKISQPKKTSISKQSKKKDDDDKDQEPIEKSGWKNSEIEILLDYLQENFTSWSKGNKTKFYNNMVKNILPNKDAIAIKNKIAHLIRKYESVKKYNNQSEVERKDWEWYDMLDIIFETRENISPSFLANNNKSTDIIETKKVNNKKQKNKNNYEVMTEAITEMNQTREKIWEQKMMLERKN</sequence>
<keyword evidence="3" id="KW-1185">Reference proteome</keyword>
<feature type="region of interest" description="Disordered" evidence="1">
    <location>
        <begin position="1"/>
        <end position="86"/>
    </location>
</feature>
<feature type="compositionally biased region" description="Basic and acidic residues" evidence="1">
    <location>
        <begin position="129"/>
        <end position="142"/>
    </location>
</feature>
<gene>
    <name evidence="2" type="ORF">RirG_235290</name>
</gene>